<feature type="chain" id="PRO_5042285246" evidence="1">
    <location>
        <begin position="23"/>
        <end position="254"/>
    </location>
</feature>
<proteinExistence type="predicted"/>
<comment type="caution">
    <text evidence="2">The sequence shown here is derived from an EMBL/GenBank/DDBJ whole genome shotgun (WGS) entry which is preliminary data.</text>
</comment>
<accession>A0AAD6UHS7</accession>
<organism evidence="2 3">
    <name type="scientific">Mycena belliarum</name>
    <dbReference type="NCBI Taxonomy" id="1033014"/>
    <lineage>
        <taxon>Eukaryota</taxon>
        <taxon>Fungi</taxon>
        <taxon>Dikarya</taxon>
        <taxon>Basidiomycota</taxon>
        <taxon>Agaricomycotina</taxon>
        <taxon>Agaricomycetes</taxon>
        <taxon>Agaricomycetidae</taxon>
        <taxon>Agaricales</taxon>
        <taxon>Marasmiineae</taxon>
        <taxon>Mycenaceae</taxon>
        <taxon>Mycena</taxon>
    </lineage>
</organism>
<evidence type="ECO:0000313" key="3">
    <source>
        <dbReference type="Proteomes" id="UP001222325"/>
    </source>
</evidence>
<feature type="signal peptide" evidence="1">
    <location>
        <begin position="1"/>
        <end position="22"/>
    </location>
</feature>
<sequence length="254" mass="26999">MFFSASIAITFVLSLSGIAVRSAPLAAREDFVPQACTGTKGSGTCTPIKVGDVTADACTNVSNVRSLKMNVDNDCVSFPLPNCTFDFADSNSFASEHFSNDSDDLSATTIQSITCQAVPGLVNGLFPHLTNSTKPTKLVISKLSIDLIIATLSGGARHLQSIIFANSSSGCLNFFGRDSGAQHAYGRLLSQPYLHLANSHAKFNCSSSTVSALLVLVYEQLVQSSFDRPRADNALPDVPTDDLGRLRGSVDAWR</sequence>
<dbReference type="Proteomes" id="UP001222325">
    <property type="component" value="Unassembled WGS sequence"/>
</dbReference>
<evidence type="ECO:0000256" key="1">
    <source>
        <dbReference type="SAM" id="SignalP"/>
    </source>
</evidence>
<evidence type="ECO:0000313" key="2">
    <source>
        <dbReference type="EMBL" id="KAJ7100841.1"/>
    </source>
</evidence>
<name>A0AAD6UHS7_9AGAR</name>
<dbReference type="EMBL" id="JARJCN010000005">
    <property type="protein sequence ID" value="KAJ7100841.1"/>
    <property type="molecule type" value="Genomic_DNA"/>
</dbReference>
<keyword evidence="1" id="KW-0732">Signal</keyword>
<reference evidence="2" key="1">
    <citation type="submission" date="2023-03" db="EMBL/GenBank/DDBJ databases">
        <title>Massive genome expansion in bonnet fungi (Mycena s.s.) driven by repeated elements and novel gene families across ecological guilds.</title>
        <authorList>
            <consortium name="Lawrence Berkeley National Laboratory"/>
            <person name="Harder C.B."/>
            <person name="Miyauchi S."/>
            <person name="Viragh M."/>
            <person name="Kuo A."/>
            <person name="Thoen E."/>
            <person name="Andreopoulos B."/>
            <person name="Lu D."/>
            <person name="Skrede I."/>
            <person name="Drula E."/>
            <person name="Henrissat B."/>
            <person name="Morin E."/>
            <person name="Kohler A."/>
            <person name="Barry K."/>
            <person name="LaButti K."/>
            <person name="Morin E."/>
            <person name="Salamov A."/>
            <person name="Lipzen A."/>
            <person name="Mereny Z."/>
            <person name="Hegedus B."/>
            <person name="Baldrian P."/>
            <person name="Stursova M."/>
            <person name="Weitz H."/>
            <person name="Taylor A."/>
            <person name="Grigoriev I.V."/>
            <person name="Nagy L.G."/>
            <person name="Martin F."/>
            <person name="Kauserud H."/>
        </authorList>
    </citation>
    <scope>NUCLEOTIDE SEQUENCE</scope>
    <source>
        <strain evidence="2">CBHHK173m</strain>
    </source>
</reference>
<dbReference type="AlphaFoldDB" id="A0AAD6UHS7"/>
<gene>
    <name evidence="2" type="ORF">B0H15DRAFT_796526</name>
</gene>
<keyword evidence="3" id="KW-1185">Reference proteome</keyword>
<protein>
    <submittedName>
        <fullName evidence="2">Uncharacterized protein</fullName>
    </submittedName>
</protein>